<dbReference type="NCBIfam" id="TIGR01509">
    <property type="entry name" value="HAD-SF-IA-v3"/>
    <property type="match status" value="1"/>
</dbReference>
<dbReference type="InterPro" id="IPR036412">
    <property type="entry name" value="HAD-like_sf"/>
</dbReference>
<dbReference type="Gene3D" id="1.10.150.240">
    <property type="entry name" value="Putative phosphatase, domain 2"/>
    <property type="match status" value="1"/>
</dbReference>
<dbReference type="InterPro" id="IPR023214">
    <property type="entry name" value="HAD_sf"/>
</dbReference>
<keyword evidence="2" id="KW-1185">Reference proteome</keyword>
<sequence length="258" mass="27045">MTSLRGASYVRAVVFDTDGVLLDSASLHAAAWKTAFDRCLEALASGGNRQPSFDASGEYRRLVDGKARFDGARAFLEARGLELPFGHADDPPGCGSVWAVAARKEQAFTQMLRTRAVPAFPDVVPALDALRKNGDGTACAAVSASRHATELLESAGLHSRFEAVVDGREATRLGLPGKPDPALFLEAASRLGAHPRNAAVVEDALAGVEAGRRGEFGLVVGVDRTADPRRAAALADRGADLVVRELTELIGEPPGAPP</sequence>
<dbReference type="SUPFAM" id="SSF56784">
    <property type="entry name" value="HAD-like"/>
    <property type="match status" value="1"/>
</dbReference>
<accession>A0ABY9J3Z3</accession>
<organism evidence="1 2">
    <name type="scientific">Streptomyces poriferorum</name>
    <dbReference type="NCBI Taxonomy" id="2798799"/>
    <lineage>
        <taxon>Bacteria</taxon>
        <taxon>Bacillati</taxon>
        <taxon>Actinomycetota</taxon>
        <taxon>Actinomycetes</taxon>
        <taxon>Kitasatosporales</taxon>
        <taxon>Streptomycetaceae</taxon>
        <taxon>Streptomyces</taxon>
    </lineage>
</organism>
<dbReference type="GO" id="GO:0016787">
    <property type="term" value="F:hydrolase activity"/>
    <property type="evidence" value="ECO:0007669"/>
    <property type="project" value="UniProtKB-KW"/>
</dbReference>
<dbReference type="InterPro" id="IPR023198">
    <property type="entry name" value="PGP-like_dom2"/>
</dbReference>
<dbReference type="Proteomes" id="UP001235744">
    <property type="component" value="Chromosome"/>
</dbReference>
<proteinExistence type="predicted"/>
<dbReference type="RefSeq" id="WP_306068913.1">
    <property type="nucleotide sequence ID" value="NZ_CP120988.1"/>
</dbReference>
<dbReference type="EMBL" id="CP120988">
    <property type="protein sequence ID" value="WLQ60943.1"/>
    <property type="molecule type" value="Genomic_DNA"/>
</dbReference>
<name>A0ABY9J3Z3_9ACTN</name>
<dbReference type="Gene3D" id="3.40.50.1000">
    <property type="entry name" value="HAD superfamily/HAD-like"/>
    <property type="match status" value="1"/>
</dbReference>
<dbReference type="PANTHER" id="PTHR43481">
    <property type="entry name" value="FRUCTOSE-1-PHOSPHATE PHOSPHATASE"/>
    <property type="match status" value="1"/>
</dbReference>
<evidence type="ECO:0000313" key="1">
    <source>
        <dbReference type="EMBL" id="WLQ60943.1"/>
    </source>
</evidence>
<reference evidence="1 2" key="1">
    <citation type="submission" date="2023-03" db="EMBL/GenBank/DDBJ databases">
        <title>Isolation and description of six Streptomyces strains from soil environments, able to metabolize different microbial glucans.</title>
        <authorList>
            <person name="Widen T."/>
            <person name="Larsbrink J."/>
        </authorList>
    </citation>
    <scope>NUCLEOTIDE SEQUENCE [LARGE SCALE GENOMIC DNA]</scope>
    <source>
        <strain evidence="1 2">Alt2</strain>
    </source>
</reference>
<keyword evidence="1" id="KW-0378">Hydrolase</keyword>
<evidence type="ECO:0000313" key="2">
    <source>
        <dbReference type="Proteomes" id="UP001235744"/>
    </source>
</evidence>
<dbReference type="SFLD" id="SFLDG01129">
    <property type="entry name" value="C1.5:_HAD__Beta-PGM__Phosphata"/>
    <property type="match status" value="1"/>
</dbReference>
<gene>
    <name evidence="1" type="ORF">P8A19_38395</name>
</gene>
<dbReference type="Pfam" id="PF00702">
    <property type="entry name" value="Hydrolase"/>
    <property type="match status" value="1"/>
</dbReference>
<protein>
    <submittedName>
        <fullName evidence="1">HAD-IA family hydrolase</fullName>
    </submittedName>
</protein>
<dbReference type="InterPro" id="IPR006439">
    <property type="entry name" value="HAD-SF_hydro_IA"/>
</dbReference>
<dbReference type="InterPro" id="IPR051806">
    <property type="entry name" value="HAD-like_SPP"/>
</dbReference>
<dbReference type="SFLD" id="SFLDS00003">
    <property type="entry name" value="Haloacid_Dehalogenase"/>
    <property type="match status" value="1"/>
</dbReference>
<dbReference type="PANTHER" id="PTHR43481:SF4">
    <property type="entry name" value="GLYCEROL-1-PHOSPHATE PHOSPHOHYDROLASE 1-RELATED"/>
    <property type="match status" value="1"/>
</dbReference>